<proteinExistence type="inferred from homology"/>
<gene>
    <name evidence="7" type="primary">guaB_1</name>
    <name evidence="7" type="ORF">NCTC9075_02024</name>
</gene>
<dbReference type="GO" id="GO:0046872">
    <property type="term" value="F:metal ion binding"/>
    <property type="evidence" value="ECO:0007669"/>
    <property type="project" value="UniProtKB-KW"/>
</dbReference>
<dbReference type="SMART" id="SM00116">
    <property type="entry name" value="CBS"/>
    <property type="match status" value="1"/>
</dbReference>
<dbReference type="SUPFAM" id="SSF51412">
    <property type="entry name" value="Inosine monophosphate dehydrogenase (IMPDH)"/>
    <property type="match status" value="1"/>
</dbReference>
<sequence>MLRIAKEALTFDDVLLVPAHSTVLPNTADLSTQLTKTIRLNIPMLSAAMDTVTEARLAIALAQEGGIGFIHKNMSIERQAEEVRRVKKHESGVVTDPQTVLPTTTLREVKELTERNGFAGYPVVTEENELVGIITGRDVRFVTDLSQPVSVYMTPKERLVTVREGEAREVVLAKMHEKRV</sequence>
<accession>A0A377K2G9</accession>
<dbReference type="CDD" id="cd04601">
    <property type="entry name" value="CBS_pair_IMPDH"/>
    <property type="match status" value="1"/>
</dbReference>
<dbReference type="FunFam" id="3.20.20.70:FF:000424">
    <property type="entry name" value="Inosine-5'-monophosphate dehydrogenase 2"/>
    <property type="match status" value="1"/>
</dbReference>
<comment type="similarity">
    <text evidence="1">Belongs to the IMPDH/GMPR family.</text>
</comment>
<dbReference type="GO" id="GO:0003938">
    <property type="term" value="F:IMP dehydrogenase activity"/>
    <property type="evidence" value="ECO:0007669"/>
    <property type="project" value="UniProtKB-EC"/>
</dbReference>
<organism evidence="7 8">
    <name type="scientific">Escherichia coli</name>
    <dbReference type="NCBI Taxonomy" id="562"/>
    <lineage>
        <taxon>Bacteria</taxon>
        <taxon>Pseudomonadati</taxon>
        <taxon>Pseudomonadota</taxon>
        <taxon>Gammaproteobacteria</taxon>
        <taxon>Enterobacterales</taxon>
        <taxon>Enterobacteriaceae</taxon>
        <taxon>Escherichia</taxon>
    </lineage>
</organism>
<dbReference type="InterPro" id="IPR005990">
    <property type="entry name" value="IMP_DH"/>
</dbReference>
<keyword evidence="4 5" id="KW-0129">CBS domain</keyword>
<dbReference type="SMART" id="SM01240">
    <property type="entry name" value="IMPDH"/>
    <property type="match status" value="1"/>
</dbReference>
<evidence type="ECO:0000256" key="2">
    <source>
        <dbReference type="ARBA" id="ARBA00022723"/>
    </source>
</evidence>
<dbReference type="InterPro" id="IPR000644">
    <property type="entry name" value="CBS_dom"/>
</dbReference>
<evidence type="ECO:0000256" key="3">
    <source>
        <dbReference type="ARBA" id="ARBA00023002"/>
    </source>
</evidence>
<evidence type="ECO:0000259" key="6">
    <source>
        <dbReference type="PROSITE" id="PS51371"/>
    </source>
</evidence>
<dbReference type="Pfam" id="PF00478">
    <property type="entry name" value="IMPDH"/>
    <property type="match status" value="1"/>
</dbReference>
<protein>
    <submittedName>
        <fullName evidence="7">Inosine 5'-monophosphate dehydrogenase</fullName>
        <ecNumber evidence="7">1.1.1.205</ecNumber>
    </submittedName>
</protein>
<evidence type="ECO:0000256" key="4">
    <source>
        <dbReference type="ARBA" id="ARBA00023122"/>
    </source>
</evidence>
<dbReference type="EMBL" id="UGEM01000004">
    <property type="protein sequence ID" value="STP18557.1"/>
    <property type="molecule type" value="Genomic_DNA"/>
</dbReference>
<dbReference type="InterPro" id="IPR013785">
    <property type="entry name" value="Aldolase_TIM"/>
</dbReference>
<dbReference type="GO" id="GO:0006183">
    <property type="term" value="P:GTP biosynthetic process"/>
    <property type="evidence" value="ECO:0007669"/>
    <property type="project" value="TreeGrafter"/>
</dbReference>
<evidence type="ECO:0000256" key="1">
    <source>
        <dbReference type="ARBA" id="ARBA00005502"/>
    </source>
</evidence>
<dbReference type="PANTHER" id="PTHR11911">
    <property type="entry name" value="INOSINE-5-MONOPHOSPHATE DEHYDROGENASE RELATED"/>
    <property type="match status" value="1"/>
</dbReference>
<name>A0A377K2G9_ECOLX</name>
<keyword evidence="2" id="KW-0479">Metal-binding</keyword>
<dbReference type="EC" id="1.1.1.205" evidence="7"/>
<dbReference type="Gene3D" id="3.20.20.70">
    <property type="entry name" value="Aldolase class I"/>
    <property type="match status" value="1"/>
</dbReference>
<dbReference type="InterPro" id="IPR001093">
    <property type="entry name" value="IMP_DH_GMPRt"/>
</dbReference>
<dbReference type="AlphaFoldDB" id="A0A377K2G9"/>
<evidence type="ECO:0000313" key="8">
    <source>
        <dbReference type="Proteomes" id="UP000254181"/>
    </source>
</evidence>
<feature type="domain" description="CBS" evidence="6">
    <location>
        <begin position="93"/>
        <end position="151"/>
    </location>
</feature>
<evidence type="ECO:0000256" key="5">
    <source>
        <dbReference type="PROSITE-ProRule" id="PRU00703"/>
    </source>
</evidence>
<keyword evidence="3 7" id="KW-0560">Oxidoreductase</keyword>
<dbReference type="PANTHER" id="PTHR11911:SF111">
    <property type="entry name" value="INOSINE-5'-MONOPHOSPHATE DEHYDROGENASE"/>
    <property type="match status" value="1"/>
</dbReference>
<evidence type="ECO:0000313" key="7">
    <source>
        <dbReference type="EMBL" id="STP18557.1"/>
    </source>
</evidence>
<dbReference type="PROSITE" id="PS51371">
    <property type="entry name" value="CBS"/>
    <property type="match status" value="1"/>
</dbReference>
<dbReference type="Proteomes" id="UP000254181">
    <property type="component" value="Unassembled WGS sequence"/>
</dbReference>
<reference evidence="7 8" key="1">
    <citation type="submission" date="2018-06" db="EMBL/GenBank/DDBJ databases">
        <authorList>
            <consortium name="Pathogen Informatics"/>
            <person name="Doyle S."/>
        </authorList>
    </citation>
    <scope>NUCLEOTIDE SEQUENCE [LARGE SCALE GENOMIC DNA]</scope>
    <source>
        <strain evidence="7 8">NCTC9075</strain>
    </source>
</reference>